<sequence>METTQEPMQELMQEPDGRSGSPLELPGWHEFNRWKWGVTLEEVCIQGDSGRPSMEAMLYLDKRGRICQPLHNPYLPLRFLPTPTRSIHRLTHQWLEVSEALAARMRERKLAGMLMFGPEVSDVRPWQWAGYDVGVRYTISLDFPYDLSAADGMVRNRVKKAGAAGYRCERVLRPEDVQVCLRETEQRQGFVHRVSGEDLRLLTELLGEEQVRSYICYAPNGEPATAQVILHRPGGRALGWLVGSASEHLRSGATQLLIWEMLQDLQAAGADGFDFIGANMKSVAASKTNWGGRIMPYYTVREYGMASLLRGVRDWYRSAKSRRSSKG</sequence>
<evidence type="ECO:0000256" key="1">
    <source>
        <dbReference type="SAM" id="MobiDB-lite"/>
    </source>
</evidence>
<gene>
    <name evidence="3" type="ORF">OS242_09120</name>
</gene>
<evidence type="ECO:0000313" key="3">
    <source>
        <dbReference type="EMBL" id="MCX7570124.1"/>
    </source>
</evidence>
<protein>
    <submittedName>
        <fullName evidence="3">GNAT family N-acetyltransferase</fullName>
    </submittedName>
</protein>
<dbReference type="InterPro" id="IPR016181">
    <property type="entry name" value="Acyl_CoA_acyltransferase"/>
</dbReference>
<dbReference type="RefSeq" id="WP_267151365.1">
    <property type="nucleotide sequence ID" value="NZ_JAPMLT010000003.1"/>
</dbReference>
<reference evidence="3 4" key="1">
    <citation type="submission" date="2022-11" db="EMBL/GenBank/DDBJ databases">
        <title>Study of microbial diversity in lake waters.</title>
        <authorList>
            <person name="Zhang J."/>
        </authorList>
    </citation>
    <scope>NUCLEOTIDE SEQUENCE [LARGE SCALE GENOMIC DNA]</scope>
    <source>
        <strain evidence="3 4">DT12</strain>
    </source>
</reference>
<comment type="caution">
    <text evidence="3">The sequence shown here is derived from an EMBL/GenBank/DDBJ whole genome shotgun (WGS) entry which is preliminary data.</text>
</comment>
<proteinExistence type="predicted"/>
<dbReference type="SUPFAM" id="SSF55729">
    <property type="entry name" value="Acyl-CoA N-acyltransferases (Nat)"/>
    <property type="match status" value="1"/>
</dbReference>
<keyword evidence="4" id="KW-1185">Reference proteome</keyword>
<organism evidence="3 4">
    <name type="scientific">Tumebacillus lacus</name>
    <dbReference type="NCBI Taxonomy" id="2995335"/>
    <lineage>
        <taxon>Bacteria</taxon>
        <taxon>Bacillati</taxon>
        <taxon>Bacillota</taxon>
        <taxon>Bacilli</taxon>
        <taxon>Bacillales</taxon>
        <taxon>Alicyclobacillaceae</taxon>
        <taxon>Tumebacillus</taxon>
    </lineage>
</organism>
<name>A0ABT3X5Y1_9BACL</name>
<feature type="domain" description="BioF2-like acetyltransferase" evidence="2">
    <location>
        <begin position="154"/>
        <end position="279"/>
    </location>
</feature>
<evidence type="ECO:0000313" key="4">
    <source>
        <dbReference type="Proteomes" id="UP001208017"/>
    </source>
</evidence>
<dbReference type="Pfam" id="PF13480">
    <property type="entry name" value="Acetyltransf_6"/>
    <property type="match status" value="1"/>
</dbReference>
<feature type="region of interest" description="Disordered" evidence="1">
    <location>
        <begin position="1"/>
        <end position="22"/>
    </location>
</feature>
<dbReference type="Proteomes" id="UP001208017">
    <property type="component" value="Unassembled WGS sequence"/>
</dbReference>
<accession>A0ABT3X5Y1</accession>
<dbReference type="InterPro" id="IPR038740">
    <property type="entry name" value="BioF2-like_GNAT_dom"/>
</dbReference>
<dbReference type="Gene3D" id="3.40.630.30">
    <property type="match status" value="1"/>
</dbReference>
<dbReference type="EMBL" id="JAPMLT010000003">
    <property type="protein sequence ID" value="MCX7570124.1"/>
    <property type="molecule type" value="Genomic_DNA"/>
</dbReference>
<evidence type="ECO:0000259" key="2">
    <source>
        <dbReference type="Pfam" id="PF13480"/>
    </source>
</evidence>